<feature type="transmembrane region" description="Helical" evidence="1">
    <location>
        <begin position="12"/>
        <end position="28"/>
    </location>
</feature>
<gene>
    <name evidence="2" type="ORF">EC501_15355</name>
</gene>
<evidence type="ECO:0000313" key="3">
    <source>
        <dbReference type="Proteomes" id="UP000279909"/>
    </source>
</evidence>
<sequence length="322" mass="36075">MLATINKHLQKLMPILTPLSLVIGVLLEDVGGHLLFLVPWLFAFMTFAGSLSMNFEGLRSFAKYPKVILITISFLHILMPIWAYFVATFIFNDHYLTIGFVLSVAVPTGITSFIWVSICRGHLALCLSIILIDTILSPIVIPLLVHFVVGQNIEIDTMSIMLDLLWMIVIPSIIAVLLNEWTKGKIDNTVGKTLAPFQKLSLFFIVMINSSAIAPFLKNITWEIFGIIVVVLLLAMSGYVMCLWLGHYLFKDPEVISAVVFTGGMRNIAVGVVIASTYFPAKVMMPVVFGMLFQQILASQFSRIIEKYKVKFYPDNNLSNDF</sequence>
<comment type="caution">
    <text evidence="2">The sequence shown here is derived from an EMBL/GenBank/DDBJ whole genome shotgun (WGS) entry which is preliminary data.</text>
</comment>
<dbReference type="PANTHER" id="PTHR10361:SF28">
    <property type="entry name" value="P3 PROTEIN-RELATED"/>
    <property type="match status" value="1"/>
</dbReference>
<keyword evidence="1" id="KW-1133">Transmembrane helix</keyword>
<evidence type="ECO:0000256" key="1">
    <source>
        <dbReference type="SAM" id="Phobius"/>
    </source>
</evidence>
<dbReference type="InterPro" id="IPR016833">
    <property type="entry name" value="Put_Na-Bile_cotransptr"/>
</dbReference>
<dbReference type="Proteomes" id="UP000279909">
    <property type="component" value="Unassembled WGS sequence"/>
</dbReference>
<feature type="transmembrane region" description="Helical" evidence="1">
    <location>
        <begin position="34"/>
        <end position="55"/>
    </location>
</feature>
<feature type="transmembrane region" description="Helical" evidence="1">
    <location>
        <begin position="224"/>
        <end position="246"/>
    </location>
</feature>
<proteinExistence type="predicted"/>
<dbReference type="RefSeq" id="WP_122973246.1">
    <property type="nucleotide sequence ID" value="NZ_RHLQ01000049.1"/>
</dbReference>
<organism evidence="2 3">
    <name type="scientific">Lysinibacillus halotolerans</name>
    <dbReference type="NCBI Taxonomy" id="1368476"/>
    <lineage>
        <taxon>Bacteria</taxon>
        <taxon>Bacillati</taxon>
        <taxon>Bacillota</taxon>
        <taxon>Bacilli</taxon>
        <taxon>Bacillales</taxon>
        <taxon>Bacillaceae</taxon>
        <taxon>Lysinibacillus</taxon>
    </lineage>
</organism>
<feature type="transmembrane region" description="Helical" evidence="1">
    <location>
        <begin position="160"/>
        <end position="179"/>
    </location>
</feature>
<feature type="transmembrane region" description="Helical" evidence="1">
    <location>
        <begin position="123"/>
        <end position="148"/>
    </location>
</feature>
<feature type="transmembrane region" description="Helical" evidence="1">
    <location>
        <begin position="200"/>
        <end position="218"/>
    </location>
</feature>
<keyword evidence="1" id="KW-0812">Transmembrane</keyword>
<dbReference type="Gene3D" id="1.20.1530.20">
    <property type="match status" value="1"/>
</dbReference>
<dbReference type="InterPro" id="IPR038770">
    <property type="entry name" value="Na+/solute_symporter_sf"/>
</dbReference>
<name>A0A3M8H4S9_9BACI</name>
<reference evidence="2 3" key="1">
    <citation type="journal article" date="2014" name="Int. J. Syst. Evol. Microbiol.">
        <title>Lysinibacillus halotolerans sp. nov., isolated from saline-alkaline soil.</title>
        <authorList>
            <person name="Kong D."/>
            <person name="Wang Y."/>
            <person name="Zhao B."/>
            <person name="Li Y."/>
            <person name="Song J."/>
            <person name="Zhai Y."/>
            <person name="Zhang C."/>
            <person name="Wang H."/>
            <person name="Chen X."/>
            <person name="Zhao B."/>
            <person name="Ruan Z."/>
        </authorList>
    </citation>
    <scope>NUCLEOTIDE SEQUENCE [LARGE SCALE GENOMIC DNA]</scope>
    <source>
        <strain evidence="2 3">MCCC 1A12703</strain>
    </source>
</reference>
<dbReference type="PANTHER" id="PTHR10361">
    <property type="entry name" value="SODIUM-BILE ACID COTRANSPORTER"/>
    <property type="match status" value="1"/>
</dbReference>
<feature type="transmembrane region" description="Helical" evidence="1">
    <location>
        <begin position="258"/>
        <end position="279"/>
    </location>
</feature>
<keyword evidence="1" id="KW-0472">Membrane</keyword>
<dbReference type="InterPro" id="IPR004710">
    <property type="entry name" value="Bilac:Na_transpt"/>
</dbReference>
<protein>
    <submittedName>
        <fullName evidence="2">Bile acid:sodium symporter family protein</fullName>
    </submittedName>
</protein>
<feature type="transmembrane region" description="Helical" evidence="1">
    <location>
        <begin position="285"/>
        <end position="305"/>
    </location>
</feature>
<dbReference type="EMBL" id="RHLQ01000049">
    <property type="protein sequence ID" value="RNC97426.1"/>
    <property type="molecule type" value="Genomic_DNA"/>
</dbReference>
<feature type="transmembrane region" description="Helical" evidence="1">
    <location>
        <begin position="97"/>
        <end position="116"/>
    </location>
</feature>
<accession>A0A3M8H4S9</accession>
<dbReference type="Pfam" id="PF13593">
    <property type="entry name" value="SBF_like"/>
    <property type="match status" value="1"/>
</dbReference>
<dbReference type="AlphaFoldDB" id="A0A3M8H4S9"/>
<feature type="transmembrane region" description="Helical" evidence="1">
    <location>
        <begin position="67"/>
        <end position="91"/>
    </location>
</feature>
<evidence type="ECO:0000313" key="2">
    <source>
        <dbReference type="EMBL" id="RNC97426.1"/>
    </source>
</evidence>
<dbReference type="OrthoDB" id="1551454at2"/>
<keyword evidence="3" id="KW-1185">Reference proteome</keyword>